<dbReference type="Proteomes" id="UP000755551">
    <property type="component" value="Unassembled WGS sequence"/>
</dbReference>
<sequence length="157" mass="16804">MPDQSFFQTEGMIDTLVVRGYRLAAAAKSAAWDWRPGIQGGHTAISAVFLCLKHGMPVMSGPCVGAFGHTGSLYRYANPHGSAHHIGVGEWKGNLTRTFTMNASSLKRYRAVSIRTRSTFTVIANSFACARALLPADAAITCRTPALSLAAAQEVFS</sequence>
<reference evidence="1 2" key="1">
    <citation type="submission" date="2021-06" db="EMBL/GenBank/DDBJ databases">
        <title>Bacterium isolated from marine sediment.</title>
        <authorList>
            <person name="Zhu K.-L."/>
            <person name="Du Z.-J."/>
            <person name="Liang Q.-Y."/>
        </authorList>
    </citation>
    <scope>NUCLEOTIDE SEQUENCE [LARGE SCALE GENOMIC DNA]</scope>
    <source>
        <strain evidence="1 2">A346</strain>
    </source>
</reference>
<comment type="caution">
    <text evidence="1">The sequence shown here is derived from an EMBL/GenBank/DDBJ whole genome shotgun (WGS) entry which is preliminary data.</text>
</comment>
<evidence type="ECO:0000313" key="1">
    <source>
        <dbReference type="EMBL" id="MBV0932370.1"/>
    </source>
</evidence>
<gene>
    <name evidence="1" type="ORF">KTN04_03325</name>
</gene>
<name>A0ABS6M864_9GAMM</name>
<keyword evidence="2" id="KW-1185">Reference proteome</keyword>
<dbReference type="EMBL" id="JAHQZT010000003">
    <property type="protein sequence ID" value="MBV0932370.1"/>
    <property type="molecule type" value="Genomic_DNA"/>
</dbReference>
<dbReference type="RefSeq" id="WP_217333796.1">
    <property type="nucleotide sequence ID" value="NZ_JAHQZT010000003.1"/>
</dbReference>
<evidence type="ECO:0000313" key="2">
    <source>
        <dbReference type="Proteomes" id="UP000755551"/>
    </source>
</evidence>
<organism evidence="1 2">
    <name type="scientific">Marinobacterium weihaiense</name>
    <dbReference type="NCBI Taxonomy" id="2851016"/>
    <lineage>
        <taxon>Bacteria</taxon>
        <taxon>Pseudomonadati</taxon>
        <taxon>Pseudomonadota</taxon>
        <taxon>Gammaproteobacteria</taxon>
        <taxon>Oceanospirillales</taxon>
        <taxon>Oceanospirillaceae</taxon>
        <taxon>Marinobacterium</taxon>
    </lineage>
</organism>
<proteinExistence type="predicted"/>
<protein>
    <submittedName>
        <fullName evidence="1">Uncharacterized protein</fullName>
    </submittedName>
</protein>
<accession>A0ABS6M864</accession>